<comment type="cofactor">
    <cofactor evidence="3">
        <name>Mn(2+)</name>
        <dbReference type="ChEBI" id="CHEBI:29035"/>
    </cofactor>
    <text evidence="3">Binds 2 manganese ions per subunit.</text>
</comment>
<dbReference type="PROSITE" id="PS51409">
    <property type="entry name" value="ARGINASE_2"/>
    <property type="match status" value="1"/>
</dbReference>
<comment type="caution">
    <text evidence="5">The sequence shown here is derived from an EMBL/GenBank/DDBJ whole genome shotgun (WGS) entry which is preliminary data.</text>
</comment>
<dbReference type="InterPro" id="IPR023696">
    <property type="entry name" value="Ureohydrolase_dom_sf"/>
</dbReference>
<dbReference type="Pfam" id="PF00491">
    <property type="entry name" value="Arginase"/>
    <property type="match status" value="1"/>
</dbReference>
<feature type="binding site" evidence="3">
    <location>
        <position position="178"/>
    </location>
    <ligand>
        <name>Mn(2+)</name>
        <dbReference type="ChEBI" id="CHEBI:29035"/>
        <label>1</label>
    </ligand>
</feature>
<comment type="similarity">
    <text evidence="4">Belongs to the arginase family.</text>
</comment>
<dbReference type="GO" id="GO:0046872">
    <property type="term" value="F:metal ion binding"/>
    <property type="evidence" value="ECO:0007669"/>
    <property type="project" value="UniProtKB-KW"/>
</dbReference>
<dbReference type="CDD" id="cd11593">
    <property type="entry name" value="Agmatinase-like_2"/>
    <property type="match status" value="1"/>
</dbReference>
<keyword evidence="6" id="KW-1185">Reference proteome</keyword>
<feature type="binding site" evidence="3">
    <location>
        <position position="270"/>
    </location>
    <ligand>
        <name>Mn(2+)</name>
        <dbReference type="ChEBI" id="CHEBI:29035"/>
        <label>1</label>
    </ligand>
</feature>
<dbReference type="PANTHER" id="PTHR11358:SF26">
    <property type="entry name" value="GUANIDINO ACID HYDROLASE, MITOCHONDRIAL"/>
    <property type="match status" value="1"/>
</dbReference>
<organism evidence="5 6">
    <name type="scientific">Petrachloros mirabilis ULC683</name>
    <dbReference type="NCBI Taxonomy" id="2781853"/>
    <lineage>
        <taxon>Bacteria</taxon>
        <taxon>Bacillati</taxon>
        <taxon>Cyanobacteriota</taxon>
        <taxon>Cyanophyceae</taxon>
        <taxon>Synechococcales</taxon>
        <taxon>Petrachlorosaceae</taxon>
        <taxon>Petrachloros</taxon>
        <taxon>Petrachloros mirabilis</taxon>
    </lineage>
</organism>
<dbReference type="GO" id="GO:0008783">
    <property type="term" value="F:agmatinase activity"/>
    <property type="evidence" value="ECO:0007669"/>
    <property type="project" value="TreeGrafter"/>
</dbReference>
<evidence type="ECO:0000256" key="2">
    <source>
        <dbReference type="ARBA" id="ARBA00022801"/>
    </source>
</evidence>
<dbReference type="Gene3D" id="3.40.800.10">
    <property type="entry name" value="Ureohydrolase domain"/>
    <property type="match status" value="1"/>
</dbReference>
<dbReference type="RefSeq" id="WP_161824279.1">
    <property type="nucleotide sequence ID" value="NZ_WVIC01000006.1"/>
</dbReference>
<feature type="binding site" evidence="3">
    <location>
        <position position="176"/>
    </location>
    <ligand>
        <name>Mn(2+)</name>
        <dbReference type="ChEBI" id="CHEBI:29035"/>
        <label>1</label>
    </ligand>
</feature>
<proteinExistence type="inferred from homology"/>
<keyword evidence="1 3" id="KW-0479">Metal-binding</keyword>
<dbReference type="PRINTS" id="PR00116">
    <property type="entry name" value="ARGINASE"/>
</dbReference>
<dbReference type="SUPFAM" id="SSF52768">
    <property type="entry name" value="Arginase/deacetylase"/>
    <property type="match status" value="1"/>
</dbReference>
<dbReference type="Proteomes" id="UP000607397">
    <property type="component" value="Unassembled WGS sequence"/>
</dbReference>
<dbReference type="InterPro" id="IPR006035">
    <property type="entry name" value="Ureohydrolase"/>
</dbReference>
<dbReference type="AlphaFoldDB" id="A0A8K1ZXB3"/>
<evidence type="ECO:0000256" key="3">
    <source>
        <dbReference type="PIRSR" id="PIRSR036979-1"/>
    </source>
</evidence>
<evidence type="ECO:0000256" key="4">
    <source>
        <dbReference type="PROSITE-ProRule" id="PRU00742"/>
    </source>
</evidence>
<name>A0A8K1ZXB3_9CYAN</name>
<feature type="binding site" evidence="3">
    <location>
        <position position="268"/>
    </location>
    <ligand>
        <name>Mn(2+)</name>
        <dbReference type="ChEBI" id="CHEBI:29035"/>
        <label>1</label>
    </ligand>
</feature>
<sequence length="357" mass="39100">MALATFDPNAITPANGRFFGFPYPVEAANVILLPVPWDVTTSYTEGAAAGPQAILDASCQLDWYDFAVPRAWEIGHGSLPISAEILQKNQHYRQLAKQIITALEQGADANDTELQQLLAQVNRGTAALNQWVYEQVTPLLEQGKLIGLVGGDHSVPLGFLRALAAHHTRFGILQIDAHADLRRAYEGFTDSHASIMYNALQLNAVSHLVQVGIRDVCEAEMTLAQQDLRIIQFTDPQLKANAYEGMIWSVQTEQIVAKLPQQVYISFDIDGLDPALCPHTGTPVPGGLDFNQALYLLESLVKAGKTIIGFDLCEVAPGQTGNWDGNVGARLLYRLGNLMYASHHNVTERQDTPRFSA</sequence>
<gene>
    <name evidence="5" type="ORF">GS597_04615</name>
</gene>
<accession>A0A8K1ZXB3</accession>
<dbReference type="GO" id="GO:0033389">
    <property type="term" value="P:putrescine biosynthetic process from arginine, via agmatine"/>
    <property type="evidence" value="ECO:0007669"/>
    <property type="project" value="TreeGrafter"/>
</dbReference>
<dbReference type="PIRSF" id="PIRSF036979">
    <property type="entry name" value="Arginase"/>
    <property type="match status" value="1"/>
</dbReference>
<dbReference type="PANTHER" id="PTHR11358">
    <property type="entry name" value="ARGINASE/AGMATINASE"/>
    <property type="match status" value="1"/>
</dbReference>
<evidence type="ECO:0000313" key="6">
    <source>
        <dbReference type="Proteomes" id="UP000607397"/>
    </source>
</evidence>
<protein>
    <submittedName>
        <fullName evidence="5">Agmatinase</fullName>
    </submittedName>
</protein>
<evidence type="ECO:0000256" key="1">
    <source>
        <dbReference type="ARBA" id="ARBA00022723"/>
    </source>
</evidence>
<feature type="binding site" evidence="3">
    <location>
        <position position="180"/>
    </location>
    <ligand>
        <name>Mn(2+)</name>
        <dbReference type="ChEBI" id="CHEBI:29035"/>
        <label>1</label>
    </ligand>
</feature>
<feature type="binding site" evidence="3">
    <location>
        <position position="153"/>
    </location>
    <ligand>
        <name>Mn(2+)</name>
        <dbReference type="ChEBI" id="CHEBI:29035"/>
        <label>1</label>
    </ligand>
</feature>
<keyword evidence="3" id="KW-0464">Manganese</keyword>
<dbReference type="EMBL" id="WVIC01000006">
    <property type="protein sequence ID" value="NCJ05802.1"/>
    <property type="molecule type" value="Genomic_DNA"/>
</dbReference>
<keyword evidence="2" id="KW-0378">Hydrolase</keyword>
<evidence type="ECO:0000313" key="5">
    <source>
        <dbReference type="EMBL" id="NCJ05802.1"/>
    </source>
</evidence>
<reference evidence="5" key="1">
    <citation type="submission" date="2019-12" db="EMBL/GenBank/DDBJ databases">
        <title>High-Quality draft genome sequences of three cyanobacteria isolated from the limestone walls of the Old Cathedral of Coimbra.</title>
        <authorList>
            <person name="Tiago I."/>
            <person name="Soares F."/>
            <person name="Portugal A."/>
        </authorList>
    </citation>
    <scope>NUCLEOTIDE SEQUENCE [LARGE SCALE GENOMIC DNA]</scope>
    <source>
        <strain evidence="5">C</strain>
    </source>
</reference>